<dbReference type="PROSITE" id="PS50122">
    <property type="entry name" value="CHEB"/>
    <property type="match status" value="1"/>
</dbReference>
<dbReference type="PROSITE" id="PS50110">
    <property type="entry name" value="RESPONSE_REGULATORY"/>
    <property type="match status" value="1"/>
</dbReference>
<dbReference type="EC" id="3.1.1.61" evidence="5"/>
<dbReference type="PIRSF" id="PIRSF000876">
    <property type="entry name" value="RR_chemtxs_CheB"/>
    <property type="match status" value="1"/>
</dbReference>
<dbReference type="Pfam" id="PF01339">
    <property type="entry name" value="CheB_methylest"/>
    <property type="match status" value="1"/>
</dbReference>
<dbReference type="SUPFAM" id="SSF52172">
    <property type="entry name" value="CheY-like"/>
    <property type="match status" value="1"/>
</dbReference>
<dbReference type="Pfam" id="PF00072">
    <property type="entry name" value="Response_reg"/>
    <property type="match status" value="1"/>
</dbReference>
<evidence type="ECO:0000259" key="10">
    <source>
        <dbReference type="PROSITE" id="PS50122"/>
    </source>
</evidence>
<feature type="modified residue" description="4-aspartylphosphate" evidence="5 7">
    <location>
        <position position="80"/>
    </location>
</feature>
<dbReference type="CDD" id="cd17541">
    <property type="entry name" value="REC_CheB-like"/>
    <property type="match status" value="1"/>
</dbReference>
<dbReference type="InterPro" id="IPR001789">
    <property type="entry name" value="Sig_transdc_resp-reg_receiver"/>
</dbReference>
<comment type="caution">
    <text evidence="11">The sequence shown here is derived from an EMBL/GenBank/DDBJ whole genome shotgun (WGS) entry which is preliminary data.</text>
</comment>
<feature type="active site" evidence="5 6">
    <location>
        <position position="224"/>
    </location>
</feature>
<evidence type="ECO:0000256" key="8">
    <source>
        <dbReference type="SAM" id="MobiDB-lite"/>
    </source>
</evidence>
<name>A0A5M3T3K9_LIMPL</name>
<dbReference type="PANTHER" id="PTHR42872">
    <property type="entry name" value="PROTEIN-GLUTAMATE METHYLESTERASE/PROTEIN-GLUTAMINE GLUTAMINASE"/>
    <property type="match status" value="1"/>
</dbReference>
<keyword evidence="3 5" id="KW-0378">Hydrolase</keyword>
<dbReference type="PANTHER" id="PTHR42872:SF6">
    <property type="entry name" value="PROTEIN-GLUTAMATE METHYLESTERASE_PROTEIN-GLUTAMINE GLUTAMINASE"/>
    <property type="match status" value="1"/>
</dbReference>
<accession>A0A5M3T3K9</accession>
<comment type="subcellular location">
    <subcellularLocation>
        <location evidence="5">Cytoplasm</location>
    </subcellularLocation>
</comment>
<reference evidence="11 12" key="1">
    <citation type="journal article" date="2019" name="J Genomics">
        <title>The Draft Genome of a Hydrogen-producing Cyanobacterium, Arthrospira platensis NIES-46.</title>
        <authorList>
            <person name="Suzuki S."/>
            <person name="Yamaguchi H."/>
            <person name="Kawachi M."/>
        </authorList>
    </citation>
    <scope>NUCLEOTIDE SEQUENCE [LARGE SCALE GENOMIC DNA]</scope>
    <source>
        <strain evidence="11 12">NIES-46</strain>
    </source>
</reference>
<keyword evidence="5 7" id="KW-0597">Phosphoprotein</keyword>
<keyword evidence="2 5" id="KW-0145">Chemotaxis</keyword>
<evidence type="ECO:0000256" key="4">
    <source>
        <dbReference type="ARBA" id="ARBA00048267"/>
    </source>
</evidence>
<comment type="similarity">
    <text evidence="5">Belongs to the CheB family.</text>
</comment>
<dbReference type="InterPro" id="IPR000673">
    <property type="entry name" value="Sig_transdc_resp-reg_Me-estase"/>
</dbReference>
<dbReference type="NCBIfam" id="NF001965">
    <property type="entry name" value="PRK00742.1"/>
    <property type="match status" value="1"/>
</dbReference>
<comment type="PTM">
    <text evidence="5">Phosphorylated by CheA. Phosphorylation of the N-terminal regulatory domain activates the methylesterase activity.</text>
</comment>
<gene>
    <name evidence="11" type="primary">cheB_1</name>
    <name evidence="5" type="synonym">cheB</name>
    <name evidence="11" type="ORF">NIES46_23770</name>
</gene>
<keyword evidence="12" id="KW-1185">Reference proteome</keyword>
<evidence type="ECO:0000256" key="2">
    <source>
        <dbReference type="ARBA" id="ARBA00022500"/>
    </source>
</evidence>
<feature type="active site" evidence="5 6">
    <location>
        <position position="344"/>
    </location>
</feature>
<evidence type="ECO:0000256" key="3">
    <source>
        <dbReference type="ARBA" id="ARBA00022801"/>
    </source>
</evidence>
<dbReference type="Gene3D" id="3.40.50.2300">
    <property type="match status" value="1"/>
</dbReference>
<organism evidence="11 12">
    <name type="scientific">Limnospira platensis NIES-46</name>
    <dbReference type="NCBI Taxonomy" id="1236695"/>
    <lineage>
        <taxon>Bacteria</taxon>
        <taxon>Bacillati</taxon>
        <taxon>Cyanobacteriota</taxon>
        <taxon>Cyanophyceae</taxon>
        <taxon>Oscillatoriophycideae</taxon>
        <taxon>Oscillatoriales</taxon>
        <taxon>Sirenicapillariaceae</taxon>
        <taxon>Limnospira</taxon>
    </lineage>
</organism>
<dbReference type="InterPro" id="IPR008248">
    <property type="entry name" value="CheB-like"/>
</dbReference>
<evidence type="ECO:0000256" key="5">
    <source>
        <dbReference type="HAMAP-Rule" id="MF_00099"/>
    </source>
</evidence>
<comment type="domain">
    <text evidence="5">Contains a C-terminal catalytic domain, and an N-terminal region which modulates catalytic activity.</text>
</comment>
<dbReference type="NCBIfam" id="NF009206">
    <property type="entry name" value="PRK12555.1"/>
    <property type="match status" value="1"/>
</dbReference>
<dbReference type="SUPFAM" id="SSF52738">
    <property type="entry name" value="Methylesterase CheB, C-terminal domain"/>
    <property type="match status" value="1"/>
</dbReference>
<feature type="compositionally biased region" description="Low complexity" evidence="8">
    <location>
        <begin position="172"/>
        <end position="181"/>
    </location>
</feature>
<feature type="domain" description="Response regulatory" evidence="9">
    <location>
        <begin position="29"/>
        <end position="147"/>
    </location>
</feature>
<dbReference type="EMBL" id="BIMW01000093">
    <property type="protein sequence ID" value="GCE94323.1"/>
    <property type="molecule type" value="Genomic_DNA"/>
</dbReference>
<evidence type="ECO:0000256" key="7">
    <source>
        <dbReference type="PROSITE-ProRule" id="PRU00169"/>
    </source>
</evidence>
<comment type="function">
    <text evidence="5">Involved in chemotaxis. Part of a chemotaxis signal transduction system that modulates chemotaxis in response to various stimuli. Catalyzes the demethylation of specific methylglutamate residues introduced into the chemoreceptors (methyl-accepting chemotaxis proteins or MCP) by CheR. Also mediates the irreversible deamidation of specific glutamine residues to glutamic acid.</text>
</comment>
<evidence type="ECO:0000256" key="1">
    <source>
        <dbReference type="ARBA" id="ARBA00022490"/>
    </source>
</evidence>
<dbReference type="InterPro" id="IPR011006">
    <property type="entry name" value="CheY-like_superfamily"/>
</dbReference>
<evidence type="ECO:0000256" key="6">
    <source>
        <dbReference type="PROSITE-ProRule" id="PRU00050"/>
    </source>
</evidence>
<comment type="catalytic activity">
    <reaction evidence="4 5">
        <text>[protein]-L-glutamate 5-O-methyl ester + H2O = L-glutamyl-[protein] + methanol + H(+)</text>
        <dbReference type="Rhea" id="RHEA:23236"/>
        <dbReference type="Rhea" id="RHEA-COMP:10208"/>
        <dbReference type="Rhea" id="RHEA-COMP:10311"/>
        <dbReference type="ChEBI" id="CHEBI:15377"/>
        <dbReference type="ChEBI" id="CHEBI:15378"/>
        <dbReference type="ChEBI" id="CHEBI:17790"/>
        <dbReference type="ChEBI" id="CHEBI:29973"/>
        <dbReference type="ChEBI" id="CHEBI:82795"/>
        <dbReference type="EC" id="3.1.1.61"/>
    </reaction>
</comment>
<protein>
    <recommendedName>
        <fullName evidence="5">Protein-glutamate methylesterase/protein-glutamine glutaminase</fullName>
        <ecNumber evidence="5">3.1.1.61</ecNumber>
        <ecNumber evidence="5">3.5.1.44</ecNumber>
    </recommendedName>
</protein>
<evidence type="ECO:0000259" key="9">
    <source>
        <dbReference type="PROSITE" id="PS50110"/>
    </source>
</evidence>
<sequence>MGRAGDYTIPVTARPTWYFSTREINMAIRVLLVEDSPVALIILKRILAQCNDILVVGTARSGLEALSLIPQLQPDVICTDLHMPHMDGLEFTGEVMANFPKPILVISASVQAEDTYNVFQLLNAGAVDVFPKPKTGLASDYQQAGMELIHKIRVLAGVKVFTKHRRGATVKAASPAASPSSHLGSRVNSPVAVPTPQKTSFSSQIKTPQHRSQSVTRVVVIGASTGGPQALHTVLTQFSPKLPVPIICVQHISEGFLRGLVNWLDCQCSISVKIAQAGDLPERGNVYFAPEGKHLEIDRNGRFLYSSNPALGGHRPSITVTMKSVANFYGSHTLGVLLTGMGRDGADGMLEIAQWGGITIAQNEESCVVFGMPREAIALGAASHILPVEAIAPLILNMINSTIKS</sequence>
<dbReference type="SMART" id="SM00448">
    <property type="entry name" value="REC"/>
    <property type="match status" value="1"/>
</dbReference>
<evidence type="ECO:0000313" key="11">
    <source>
        <dbReference type="EMBL" id="GCE94323.1"/>
    </source>
</evidence>
<proteinExistence type="inferred from homology"/>
<feature type="domain" description="CheB-type methylesterase" evidence="10">
    <location>
        <begin position="212"/>
        <end position="402"/>
    </location>
</feature>
<dbReference type="Gene3D" id="3.40.50.180">
    <property type="entry name" value="Methylesterase CheB, C-terminal domain"/>
    <property type="match status" value="1"/>
</dbReference>
<evidence type="ECO:0000313" key="12">
    <source>
        <dbReference type="Proteomes" id="UP000326169"/>
    </source>
</evidence>
<dbReference type="EC" id="3.5.1.44" evidence="5"/>
<dbReference type="HAMAP" id="MF_00099">
    <property type="entry name" value="CheB_chemtxs"/>
    <property type="match status" value="1"/>
</dbReference>
<dbReference type="InterPro" id="IPR035909">
    <property type="entry name" value="CheB_C"/>
</dbReference>
<feature type="active site" evidence="5 6">
    <location>
        <position position="251"/>
    </location>
</feature>
<dbReference type="Proteomes" id="UP000326169">
    <property type="component" value="Unassembled WGS sequence"/>
</dbReference>
<dbReference type="CDD" id="cd16432">
    <property type="entry name" value="CheB_Rec"/>
    <property type="match status" value="1"/>
</dbReference>
<comment type="catalytic activity">
    <reaction evidence="5">
        <text>L-glutaminyl-[protein] + H2O = L-glutamyl-[protein] + NH4(+)</text>
        <dbReference type="Rhea" id="RHEA:16441"/>
        <dbReference type="Rhea" id="RHEA-COMP:10207"/>
        <dbReference type="Rhea" id="RHEA-COMP:10208"/>
        <dbReference type="ChEBI" id="CHEBI:15377"/>
        <dbReference type="ChEBI" id="CHEBI:28938"/>
        <dbReference type="ChEBI" id="CHEBI:29973"/>
        <dbReference type="ChEBI" id="CHEBI:30011"/>
        <dbReference type="EC" id="3.5.1.44"/>
    </reaction>
</comment>
<feature type="region of interest" description="Disordered" evidence="8">
    <location>
        <begin position="171"/>
        <end position="190"/>
    </location>
</feature>
<keyword evidence="1 5" id="KW-0963">Cytoplasm</keyword>